<keyword evidence="1" id="KW-0479">Metal-binding</keyword>
<evidence type="ECO:0000256" key="1">
    <source>
        <dbReference type="PROSITE-ProRule" id="PRU00042"/>
    </source>
</evidence>
<dbReference type="EMBL" id="ML987210">
    <property type="protein sequence ID" value="KAF2241685.1"/>
    <property type="molecule type" value="Genomic_DNA"/>
</dbReference>
<organism evidence="4 5">
    <name type="scientific">Trematosphaeria pertusa</name>
    <dbReference type="NCBI Taxonomy" id="390896"/>
    <lineage>
        <taxon>Eukaryota</taxon>
        <taxon>Fungi</taxon>
        <taxon>Dikarya</taxon>
        <taxon>Ascomycota</taxon>
        <taxon>Pezizomycotina</taxon>
        <taxon>Dothideomycetes</taxon>
        <taxon>Pleosporomycetidae</taxon>
        <taxon>Pleosporales</taxon>
        <taxon>Massarineae</taxon>
        <taxon>Trematosphaeriaceae</taxon>
        <taxon>Trematosphaeria</taxon>
    </lineage>
</organism>
<dbReference type="SMART" id="SM00355">
    <property type="entry name" value="ZnF_C2H2"/>
    <property type="match status" value="2"/>
</dbReference>
<dbReference type="InterPro" id="IPR013087">
    <property type="entry name" value="Znf_C2H2_type"/>
</dbReference>
<evidence type="ECO:0000259" key="3">
    <source>
        <dbReference type="PROSITE" id="PS50157"/>
    </source>
</evidence>
<dbReference type="GeneID" id="54583698"/>
<feature type="region of interest" description="Disordered" evidence="2">
    <location>
        <begin position="142"/>
        <end position="162"/>
    </location>
</feature>
<proteinExistence type="predicted"/>
<dbReference type="Gene3D" id="3.30.160.60">
    <property type="entry name" value="Classic Zinc Finger"/>
    <property type="match status" value="1"/>
</dbReference>
<dbReference type="SUPFAM" id="SSF57667">
    <property type="entry name" value="beta-beta-alpha zinc fingers"/>
    <property type="match status" value="1"/>
</dbReference>
<sequence length="162" mass="18781">MDPNNLLWPHGLDDLLSLSDTPPDLSFYRGNDSFYQSCDDNFKCGGIQHLEPCPEISTSEAFCASSIEPHFDQRASQPSCFGTEPADLWYRTETRTSYICLYPNCNKRFSRIYDLRRHHRGKHEGTAEFTCRYPGCRRGIRGFPRKDKRDDHERKIHGPGTF</sequence>
<name>A0A6A6HU34_9PLEO</name>
<evidence type="ECO:0000256" key="2">
    <source>
        <dbReference type="SAM" id="MobiDB-lite"/>
    </source>
</evidence>
<feature type="compositionally biased region" description="Basic and acidic residues" evidence="2">
    <location>
        <begin position="144"/>
        <end position="156"/>
    </location>
</feature>
<dbReference type="Proteomes" id="UP000800094">
    <property type="component" value="Unassembled WGS sequence"/>
</dbReference>
<keyword evidence="5" id="KW-1185">Reference proteome</keyword>
<protein>
    <recommendedName>
        <fullName evidence="3">C2H2-type domain-containing protein</fullName>
    </recommendedName>
</protein>
<dbReference type="InterPro" id="IPR036236">
    <property type="entry name" value="Znf_C2H2_sf"/>
</dbReference>
<gene>
    <name evidence="4" type="ORF">BU26DRAFT_524849</name>
</gene>
<reference evidence="4" key="1">
    <citation type="journal article" date="2020" name="Stud. Mycol.">
        <title>101 Dothideomycetes genomes: a test case for predicting lifestyles and emergence of pathogens.</title>
        <authorList>
            <person name="Haridas S."/>
            <person name="Albert R."/>
            <person name="Binder M."/>
            <person name="Bloem J."/>
            <person name="Labutti K."/>
            <person name="Salamov A."/>
            <person name="Andreopoulos B."/>
            <person name="Baker S."/>
            <person name="Barry K."/>
            <person name="Bills G."/>
            <person name="Bluhm B."/>
            <person name="Cannon C."/>
            <person name="Castanera R."/>
            <person name="Culley D."/>
            <person name="Daum C."/>
            <person name="Ezra D."/>
            <person name="Gonzalez J."/>
            <person name="Henrissat B."/>
            <person name="Kuo A."/>
            <person name="Liang C."/>
            <person name="Lipzen A."/>
            <person name="Lutzoni F."/>
            <person name="Magnuson J."/>
            <person name="Mondo S."/>
            <person name="Nolan M."/>
            <person name="Ohm R."/>
            <person name="Pangilinan J."/>
            <person name="Park H.-J."/>
            <person name="Ramirez L."/>
            <person name="Alfaro M."/>
            <person name="Sun H."/>
            <person name="Tritt A."/>
            <person name="Yoshinaga Y."/>
            <person name="Zwiers L.-H."/>
            <person name="Turgeon B."/>
            <person name="Goodwin S."/>
            <person name="Spatafora J."/>
            <person name="Crous P."/>
            <person name="Grigoriev I."/>
        </authorList>
    </citation>
    <scope>NUCLEOTIDE SEQUENCE</scope>
    <source>
        <strain evidence="4">CBS 122368</strain>
    </source>
</reference>
<dbReference type="OrthoDB" id="2687452at2759"/>
<evidence type="ECO:0000313" key="5">
    <source>
        <dbReference type="Proteomes" id="UP000800094"/>
    </source>
</evidence>
<keyword evidence="1" id="KW-0862">Zinc</keyword>
<dbReference type="RefSeq" id="XP_033676689.1">
    <property type="nucleotide sequence ID" value="XM_033830368.1"/>
</dbReference>
<dbReference type="AlphaFoldDB" id="A0A6A6HU34"/>
<feature type="domain" description="C2H2-type" evidence="3">
    <location>
        <begin position="98"/>
        <end position="128"/>
    </location>
</feature>
<keyword evidence="1" id="KW-0863">Zinc-finger</keyword>
<dbReference type="PROSITE" id="PS50157">
    <property type="entry name" value="ZINC_FINGER_C2H2_2"/>
    <property type="match status" value="1"/>
</dbReference>
<evidence type="ECO:0000313" key="4">
    <source>
        <dbReference type="EMBL" id="KAF2241685.1"/>
    </source>
</evidence>
<dbReference type="GO" id="GO:0008270">
    <property type="term" value="F:zinc ion binding"/>
    <property type="evidence" value="ECO:0007669"/>
    <property type="project" value="UniProtKB-KW"/>
</dbReference>
<dbReference type="PROSITE" id="PS00028">
    <property type="entry name" value="ZINC_FINGER_C2H2_1"/>
    <property type="match status" value="1"/>
</dbReference>
<accession>A0A6A6HU34</accession>